<gene>
    <name evidence="1" type="ORF">ATN00_12275</name>
</gene>
<dbReference type="EMBL" id="CP013264">
    <property type="protein sequence ID" value="ALR20961.1"/>
    <property type="molecule type" value="Genomic_DNA"/>
</dbReference>
<organism evidence="1 2">
    <name type="scientific">Sphingobium baderi</name>
    <dbReference type="NCBI Taxonomy" id="1332080"/>
    <lineage>
        <taxon>Bacteria</taxon>
        <taxon>Pseudomonadati</taxon>
        <taxon>Pseudomonadota</taxon>
        <taxon>Alphaproteobacteria</taxon>
        <taxon>Sphingomonadales</taxon>
        <taxon>Sphingomonadaceae</taxon>
        <taxon>Sphingobium</taxon>
    </lineage>
</organism>
<protein>
    <recommendedName>
        <fullName evidence="3">Growth inhibitor PemK</fullName>
    </recommendedName>
</protein>
<dbReference type="KEGG" id="sbd:ATN00_12275"/>
<name>A0A0S3EZU6_9SPHN</name>
<evidence type="ECO:0008006" key="3">
    <source>
        <dbReference type="Google" id="ProtNLM"/>
    </source>
</evidence>
<dbReference type="OrthoDB" id="7432864at2"/>
<dbReference type="RefSeq" id="WP_062064975.1">
    <property type="nucleotide sequence ID" value="NZ_CP013264.1"/>
</dbReference>
<sequence length="146" mass="16130">MPLPTPVAGLVIRYAFLWREEATRGQEEASKDRPCAVILVTQNDEDGSPLVTVLPITHTPPRDDRLAVELPHATKRRLGLDDARSWIVVTDANRFLWPGPDIRFTRPGDPASAAYGLLPAGIFNEVRDKFIAAVHARKAGQVTRTV</sequence>
<keyword evidence="2" id="KW-1185">Reference proteome</keyword>
<dbReference type="Proteomes" id="UP000056968">
    <property type="component" value="Chromosome"/>
</dbReference>
<proteinExistence type="predicted"/>
<reference evidence="1 2" key="1">
    <citation type="submission" date="2015-11" db="EMBL/GenBank/DDBJ databases">
        <title>A Two-component Flavoprotein Monooxygenase System MeaXY Responsible for para-Hydroxylation of 2-Methyl-6-ethylaniline and 2,6-Diethylaniline in Sphingobium baderi DE-13.</title>
        <authorList>
            <person name="Cheng M."/>
            <person name="Meng Q."/>
            <person name="Yang Y."/>
            <person name="Chu C."/>
            <person name="Yan X."/>
            <person name="He J."/>
            <person name="Li S."/>
        </authorList>
    </citation>
    <scope>NUCLEOTIDE SEQUENCE [LARGE SCALE GENOMIC DNA]</scope>
    <source>
        <strain evidence="1 2">DE-13</strain>
    </source>
</reference>
<accession>A0A0S3EZU6</accession>
<dbReference type="AlphaFoldDB" id="A0A0S3EZU6"/>
<dbReference type="STRING" id="1332080.ATN00_12275"/>
<evidence type="ECO:0000313" key="1">
    <source>
        <dbReference type="EMBL" id="ALR20961.1"/>
    </source>
</evidence>
<evidence type="ECO:0000313" key="2">
    <source>
        <dbReference type="Proteomes" id="UP000056968"/>
    </source>
</evidence>